<dbReference type="Pfam" id="PF00082">
    <property type="entry name" value="Peptidase_S8"/>
    <property type="match status" value="1"/>
</dbReference>
<comment type="caution">
    <text evidence="10">The sequence shown here is derived from an EMBL/GenBank/DDBJ whole genome shotgun (WGS) entry which is preliminary data.</text>
</comment>
<dbReference type="EMBL" id="JACIDZ010000010">
    <property type="protein sequence ID" value="MBB4123170.1"/>
    <property type="molecule type" value="Genomic_DNA"/>
</dbReference>
<feature type="active site" description="Charge relay system" evidence="6 7">
    <location>
        <position position="533"/>
    </location>
</feature>
<dbReference type="AlphaFoldDB" id="A0A7W6KNL4"/>
<dbReference type="PROSITE" id="PS00137">
    <property type="entry name" value="SUBTILASE_HIS"/>
    <property type="match status" value="1"/>
</dbReference>
<evidence type="ECO:0000313" key="10">
    <source>
        <dbReference type="EMBL" id="MBB4123170.1"/>
    </source>
</evidence>
<dbReference type="InterPro" id="IPR023828">
    <property type="entry name" value="Peptidase_S8_Ser-AS"/>
</dbReference>
<feature type="active site" description="Charge relay system" evidence="6 7">
    <location>
        <position position="189"/>
    </location>
</feature>
<dbReference type="InterPro" id="IPR036852">
    <property type="entry name" value="Peptidase_S8/S53_dom_sf"/>
</dbReference>
<dbReference type="InterPro" id="IPR005546">
    <property type="entry name" value="Autotransporte_beta"/>
</dbReference>
<accession>A0A7W6KNL4</accession>
<evidence type="ECO:0000313" key="11">
    <source>
        <dbReference type="Proteomes" id="UP000530571"/>
    </source>
</evidence>
<dbReference type="InterPro" id="IPR036709">
    <property type="entry name" value="Autotransporte_beta_dom_sf"/>
</dbReference>
<dbReference type="SUPFAM" id="SSF103515">
    <property type="entry name" value="Autotransporter"/>
    <property type="match status" value="1"/>
</dbReference>
<evidence type="ECO:0000256" key="7">
    <source>
        <dbReference type="PROSITE-ProRule" id="PRU01240"/>
    </source>
</evidence>
<dbReference type="NCBIfam" id="TIGR01414">
    <property type="entry name" value="autotrans_barl"/>
    <property type="match status" value="1"/>
</dbReference>
<proteinExistence type="inferred from homology"/>
<evidence type="ECO:0000256" key="1">
    <source>
        <dbReference type="ARBA" id="ARBA00011073"/>
    </source>
</evidence>
<keyword evidence="3 8" id="KW-0732">Signal</keyword>
<dbReference type="PANTHER" id="PTHR43806">
    <property type="entry name" value="PEPTIDASE S8"/>
    <property type="match status" value="1"/>
</dbReference>
<dbReference type="Gene3D" id="2.40.128.130">
    <property type="entry name" value="Autotransporter beta-domain"/>
    <property type="match status" value="1"/>
</dbReference>
<dbReference type="InterPro" id="IPR006315">
    <property type="entry name" value="OM_autotransptr_brl_dom"/>
</dbReference>
<dbReference type="InterPro" id="IPR022398">
    <property type="entry name" value="Peptidase_S8_His-AS"/>
</dbReference>
<sequence>MLARPTSRPSIPGLLSPRLALPVLLASTLLASGAQALAETADGAASETAQVGRTVSSQALRAALSQAAAYGRGSLLASIVENTRLTPGRAAVIDSEARALRPDLAASIARAVASGRHLAGLFPEASIAATPGIAKAAAQRTSPYPGGNPDIPKDTLNEYQRNYSLDAMHADAAIRKGITGKGVVVGVIDTGIDRRPDGSVHPEFEGRVDPRSVNYLHWFDTNLAYEDLTVAEFEAGFEQGPTDTYDIDGHGTHVSGIVGAGRNGFGMEGVAPEATLLSVGVIPGAAGKVTVDLGNGGEPEEFDIDDLQICGPGLLYDKCEPVDRDALGGAFSFNYLSQFEDVKVINGSFGPDIDPGEKTWELPVGEQAGILNSAKAMRASLDAGQIIVMAAGNEYELAPIVAENPSGNGLFPFIRPENENATNSSGSLIYNDEGTGLDLSFTSAQALSAAEKRDGVARGRIVVVVALDAYNEIAPYSNRCGVAREWCVAAPGGNQKPPFGANPNIDYDSGIYSTLPEAGSLVGSGYGVESGTSMAAPNVSGAVAVLTEAYPTFSPAEIVRILFMTAEDLGAAGVDAIYGWGLVRLDRALSVAPVGMIGDGVFTVGADGSDTTWIVSFESDGVLEKVGTGTLSIVSDATFKAGTGVEGGFMAVDGSLTTPMLDIGPDGTLGGTGLVVSDVNVGGTLAPGHSPGTLTIVGNVALAETATTQIDVDGTGTQNGAGNYDRIIVTGPGNGFAANGMIAPRLRGISGAATNTFTPAPGEVFTFVQTQSGVVSGSFTSLEQPDAGLAPGTRLDVLYWPDALSLATTPENYADLSEWGITLSGNEGALAAAIDAGRPEAGVRPDPVFNDGFNQLYQANAAALSAGLPSMTGQLHAEMGSSAVRAIGRFADRIGERQMGLAEGRLSETGTPYGAGEIWISGNHAATDVGSANGLAGYEARANNGAFGIDWDLGRNAAGIAGSYEYADISAGANGAGNIGTYQGAVYATFVTDGPTLAVRGGLSYGDLSTSRSTALGAYAATASASGEGIGGFAEVSAFEDFELSPLTLTPSATLGYRGFHRNAMNETGSLFGLAVPEDTFSQTQTTLALDLSRRFARDNGMVFEPVASLGWRYDIGELDRSSQLGILGGGFEADGADIGRNAFVGRLSLNAVASDRFTLGASYEAEFRDNLTSQVFSFNASFEF</sequence>
<feature type="chain" id="PRO_5031154479" evidence="8">
    <location>
        <begin position="37"/>
        <end position="1185"/>
    </location>
</feature>
<keyword evidence="4 7" id="KW-0378">Hydrolase</keyword>
<evidence type="ECO:0000256" key="2">
    <source>
        <dbReference type="ARBA" id="ARBA00022670"/>
    </source>
</evidence>
<keyword evidence="5 7" id="KW-0720">Serine protease</keyword>
<name>A0A7W6KNL4_9HYPH</name>
<feature type="signal peptide" evidence="8">
    <location>
        <begin position="1"/>
        <end position="36"/>
    </location>
</feature>
<dbReference type="Gene3D" id="3.40.50.200">
    <property type="entry name" value="Peptidase S8/S53 domain"/>
    <property type="match status" value="1"/>
</dbReference>
<dbReference type="InterPro" id="IPR050131">
    <property type="entry name" value="Peptidase_S8_subtilisin-like"/>
</dbReference>
<dbReference type="CDD" id="cd04848">
    <property type="entry name" value="Peptidases_S8_Autotransporter_serine_protease_like"/>
    <property type="match status" value="1"/>
</dbReference>
<dbReference type="PROSITE" id="PS51892">
    <property type="entry name" value="SUBTILASE"/>
    <property type="match status" value="1"/>
</dbReference>
<evidence type="ECO:0000256" key="3">
    <source>
        <dbReference type="ARBA" id="ARBA00022729"/>
    </source>
</evidence>
<dbReference type="SMART" id="SM00869">
    <property type="entry name" value="Autotransporter"/>
    <property type="match status" value="1"/>
</dbReference>
<dbReference type="PRINTS" id="PR00723">
    <property type="entry name" value="SUBTILISIN"/>
</dbReference>
<dbReference type="InterPro" id="IPR015500">
    <property type="entry name" value="Peptidase_S8_subtilisin-rel"/>
</dbReference>
<dbReference type="RefSeq" id="WP_246413918.1">
    <property type="nucleotide sequence ID" value="NZ_JACIDZ010000010.1"/>
</dbReference>
<evidence type="ECO:0000256" key="4">
    <source>
        <dbReference type="ARBA" id="ARBA00022801"/>
    </source>
</evidence>
<evidence type="ECO:0000256" key="6">
    <source>
        <dbReference type="PIRSR" id="PIRSR615500-1"/>
    </source>
</evidence>
<keyword evidence="2 7" id="KW-0645">Protease</keyword>
<comment type="similarity">
    <text evidence="1 7">Belongs to the peptidase S8 family.</text>
</comment>
<feature type="active site" description="Charge relay system" evidence="6 7">
    <location>
        <position position="250"/>
    </location>
</feature>
<evidence type="ECO:0000256" key="5">
    <source>
        <dbReference type="ARBA" id="ARBA00022825"/>
    </source>
</evidence>
<dbReference type="PANTHER" id="PTHR43806:SF11">
    <property type="entry name" value="CEREVISIN-RELATED"/>
    <property type="match status" value="1"/>
</dbReference>
<dbReference type="GO" id="GO:0019867">
    <property type="term" value="C:outer membrane"/>
    <property type="evidence" value="ECO:0007669"/>
    <property type="project" value="InterPro"/>
</dbReference>
<dbReference type="PROSITE" id="PS00138">
    <property type="entry name" value="SUBTILASE_SER"/>
    <property type="match status" value="1"/>
</dbReference>
<keyword evidence="11" id="KW-1185">Reference proteome</keyword>
<feature type="domain" description="Autotransporter" evidence="9">
    <location>
        <begin position="911"/>
        <end position="1185"/>
    </location>
</feature>
<reference evidence="10 11" key="1">
    <citation type="submission" date="2020-08" db="EMBL/GenBank/DDBJ databases">
        <title>Genomic Encyclopedia of Type Strains, Phase IV (KMG-IV): sequencing the most valuable type-strain genomes for metagenomic binning, comparative biology and taxonomic classification.</title>
        <authorList>
            <person name="Goeker M."/>
        </authorList>
    </citation>
    <scope>NUCLEOTIDE SEQUENCE [LARGE SCALE GENOMIC DNA]</scope>
    <source>
        <strain evidence="10 11">DSM 28101</strain>
    </source>
</reference>
<dbReference type="SUPFAM" id="SSF52743">
    <property type="entry name" value="Subtilisin-like"/>
    <property type="match status" value="1"/>
</dbReference>
<organism evidence="10 11">
    <name type="scientific">Martelella radicis</name>
    <dbReference type="NCBI Taxonomy" id="1397476"/>
    <lineage>
        <taxon>Bacteria</taxon>
        <taxon>Pseudomonadati</taxon>
        <taxon>Pseudomonadota</taxon>
        <taxon>Alphaproteobacteria</taxon>
        <taxon>Hyphomicrobiales</taxon>
        <taxon>Aurantimonadaceae</taxon>
        <taxon>Martelella</taxon>
    </lineage>
</organism>
<dbReference type="InterPro" id="IPR000209">
    <property type="entry name" value="Peptidase_S8/S53_dom"/>
</dbReference>
<dbReference type="Pfam" id="PF03797">
    <property type="entry name" value="Autotransporter"/>
    <property type="match status" value="1"/>
</dbReference>
<evidence type="ECO:0000259" key="9">
    <source>
        <dbReference type="PROSITE" id="PS51208"/>
    </source>
</evidence>
<dbReference type="GO" id="GO:0004252">
    <property type="term" value="F:serine-type endopeptidase activity"/>
    <property type="evidence" value="ECO:0007669"/>
    <property type="project" value="UniProtKB-UniRule"/>
</dbReference>
<gene>
    <name evidence="10" type="ORF">GGR30_003110</name>
</gene>
<protein>
    <submittedName>
        <fullName evidence="10">Outer membrane autotransporter protein</fullName>
    </submittedName>
</protein>
<dbReference type="InterPro" id="IPR034061">
    <property type="entry name" value="Peptidases_S8_Autotransporter"/>
</dbReference>
<dbReference type="Proteomes" id="UP000530571">
    <property type="component" value="Unassembled WGS sequence"/>
</dbReference>
<dbReference type="GO" id="GO:0006508">
    <property type="term" value="P:proteolysis"/>
    <property type="evidence" value="ECO:0007669"/>
    <property type="project" value="UniProtKB-KW"/>
</dbReference>
<dbReference type="PROSITE" id="PS51208">
    <property type="entry name" value="AUTOTRANSPORTER"/>
    <property type="match status" value="1"/>
</dbReference>
<evidence type="ECO:0000256" key="8">
    <source>
        <dbReference type="SAM" id="SignalP"/>
    </source>
</evidence>